<evidence type="ECO:0000256" key="2">
    <source>
        <dbReference type="ARBA" id="ARBA00022723"/>
    </source>
</evidence>
<dbReference type="EMBL" id="CP029288">
    <property type="protein sequence ID" value="AWR96172.1"/>
    <property type="molecule type" value="Genomic_DNA"/>
</dbReference>
<keyword evidence="6" id="KW-1185">Reference proteome</keyword>
<comment type="cofactor">
    <cofactor evidence="1">
        <name>Mg(2+)</name>
        <dbReference type="ChEBI" id="CHEBI:18420"/>
    </cofactor>
</comment>
<dbReference type="GeneID" id="36836401"/>
<dbReference type="InterPro" id="IPR015813">
    <property type="entry name" value="Pyrv/PenolPyrv_kinase-like_dom"/>
</dbReference>
<dbReference type="RefSeq" id="WP_110379062.1">
    <property type="nucleotide sequence ID" value="NZ_CP029288.2"/>
</dbReference>
<dbReference type="KEGG" id="asul:DFR86_00490"/>
<dbReference type="InterPro" id="IPR040442">
    <property type="entry name" value="Pyrv_kinase-like_dom_sf"/>
</dbReference>
<dbReference type="PIRSF" id="PIRSF015582">
    <property type="entry name" value="Cit_lyase_B"/>
    <property type="match status" value="1"/>
</dbReference>
<dbReference type="AlphaFoldDB" id="A0A2U9IJG6"/>
<dbReference type="InterPro" id="IPR011206">
    <property type="entry name" value="Citrate_lyase_beta/mcl1/mcl2"/>
</dbReference>
<evidence type="ECO:0000313" key="6">
    <source>
        <dbReference type="Proteomes" id="UP000248410"/>
    </source>
</evidence>
<reference evidence="5 6" key="1">
    <citation type="submission" date="2018-05" db="EMBL/GenBank/DDBJ databases">
        <title>Complete Genome Sequences of Extremely Thermoacidophilic, Metal-Mobilizing Type-Strain Members of the Archaeal Family Sulfolobaceae: Acidianus brierleyi DSM-1651T, Acidianus sulfidivorans DSM-18786T, Metallosphaera hakonensis DSM-7519T, and Metallosphaera prunae DSM-10039T.</title>
        <authorList>
            <person name="Counts J.A."/>
            <person name="Kelly R.M."/>
        </authorList>
    </citation>
    <scope>NUCLEOTIDE SEQUENCE [LARGE SCALE GENOMIC DNA]</scope>
    <source>
        <strain evidence="5 6">JP7</strain>
    </source>
</reference>
<dbReference type="PANTHER" id="PTHR32308:SF0">
    <property type="entry name" value="HPCH_HPAI ALDOLASE_CITRATE LYASE DOMAIN-CONTAINING PROTEIN"/>
    <property type="match status" value="1"/>
</dbReference>
<dbReference type="Proteomes" id="UP000248410">
    <property type="component" value="Chromosome"/>
</dbReference>
<dbReference type="InterPro" id="IPR005000">
    <property type="entry name" value="Aldolase/citrate-lyase_domain"/>
</dbReference>
<evidence type="ECO:0000259" key="4">
    <source>
        <dbReference type="Pfam" id="PF03328"/>
    </source>
</evidence>
<evidence type="ECO:0000256" key="1">
    <source>
        <dbReference type="ARBA" id="ARBA00001946"/>
    </source>
</evidence>
<keyword evidence="3" id="KW-0460">Magnesium</keyword>
<dbReference type="OrthoDB" id="9170at2157"/>
<feature type="domain" description="HpcH/HpaI aldolase/citrate lyase" evidence="4">
    <location>
        <begin position="3"/>
        <end position="203"/>
    </location>
</feature>
<keyword evidence="2" id="KW-0479">Metal-binding</keyword>
<dbReference type="SUPFAM" id="SSF51621">
    <property type="entry name" value="Phosphoenolpyruvate/pyruvate domain"/>
    <property type="match status" value="1"/>
</dbReference>
<evidence type="ECO:0000256" key="3">
    <source>
        <dbReference type="ARBA" id="ARBA00022842"/>
    </source>
</evidence>
<organism evidence="5 6">
    <name type="scientific">Acidianus sulfidivorans JP7</name>
    <dbReference type="NCBI Taxonomy" id="619593"/>
    <lineage>
        <taxon>Archaea</taxon>
        <taxon>Thermoproteota</taxon>
        <taxon>Thermoprotei</taxon>
        <taxon>Sulfolobales</taxon>
        <taxon>Sulfolobaceae</taxon>
        <taxon>Acidianus</taxon>
    </lineage>
</organism>
<dbReference type="PANTHER" id="PTHR32308">
    <property type="entry name" value="LYASE BETA SUBUNIT, PUTATIVE (AFU_ORTHOLOGUE AFUA_4G13030)-RELATED"/>
    <property type="match status" value="1"/>
</dbReference>
<dbReference type="GO" id="GO:0000287">
    <property type="term" value="F:magnesium ion binding"/>
    <property type="evidence" value="ECO:0007669"/>
    <property type="project" value="TreeGrafter"/>
</dbReference>
<keyword evidence="5" id="KW-0456">Lyase</keyword>
<gene>
    <name evidence="5" type="ORF">DFR86_00490</name>
</gene>
<protein>
    <submittedName>
        <fullName evidence="5">CoA ester lyase</fullName>
    </submittedName>
</protein>
<dbReference type="Pfam" id="PF03328">
    <property type="entry name" value="HpcH_HpaI"/>
    <property type="match status" value="1"/>
</dbReference>
<dbReference type="GO" id="GO:0016829">
    <property type="term" value="F:lyase activity"/>
    <property type="evidence" value="ECO:0007669"/>
    <property type="project" value="UniProtKB-KW"/>
</dbReference>
<sequence length="262" mass="29419">MFRSQLFVPSNNEKMIKKTQEIPADSFIFDLEDAVPPQEKEKARDMLKLIPELKGTICVRINPIYSKESLKDILSLMNIDKVECIVIPKADVDLSFIYKMTGKRVFPLIENAKGLLRIEEVIRSEGILGISWGSADLADSLNADVETIGNSEYIRLKITSVAKAYGVPPLDRVYFDVKNLEGFRKECIIAKNEGFEGKQVIHPNQVTIANEVFSISPSEKEWAKKVVEEYEKNSLSGKGAIAVDGKLVDAVHYRIAKKILES</sequence>
<proteinExistence type="predicted"/>
<accession>A0A2U9IJG6</accession>
<evidence type="ECO:0000313" key="5">
    <source>
        <dbReference type="EMBL" id="AWR96172.1"/>
    </source>
</evidence>
<name>A0A2U9IJG6_9CREN</name>
<dbReference type="Gene3D" id="3.20.20.60">
    <property type="entry name" value="Phosphoenolpyruvate-binding domains"/>
    <property type="match status" value="1"/>
</dbReference>
<dbReference type="GO" id="GO:0006107">
    <property type="term" value="P:oxaloacetate metabolic process"/>
    <property type="evidence" value="ECO:0007669"/>
    <property type="project" value="TreeGrafter"/>
</dbReference>